<feature type="domain" description="CRM" evidence="3">
    <location>
        <begin position="1"/>
        <end position="97"/>
    </location>
</feature>
<reference evidence="4 5" key="1">
    <citation type="submission" date="2019-01" db="EMBL/GenBank/DDBJ databases">
        <title>Senegalimassilia sp. nov. KGMB04484 isolated human feces.</title>
        <authorList>
            <person name="Han K.-I."/>
            <person name="Kim J.-S."/>
            <person name="Lee K.C."/>
            <person name="Suh M.K."/>
            <person name="Eom M.K."/>
            <person name="Lee J.H."/>
            <person name="Park S.-H."/>
            <person name="Kang S.W."/>
            <person name="Park J.-E."/>
            <person name="Oh B.S."/>
            <person name="Yu S.Y."/>
            <person name="Choi S.-H."/>
            <person name="Lee D.H."/>
            <person name="Yoon H."/>
            <person name="Kim B.-Y."/>
            <person name="Lee J.H."/>
            <person name="Lee J.-S."/>
        </authorList>
    </citation>
    <scope>NUCLEOTIDE SEQUENCE [LARGE SCALE GENOMIC DNA]</scope>
    <source>
        <strain evidence="4 5">KGMB04484</strain>
    </source>
</reference>
<dbReference type="SUPFAM" id="SSF75471">
    <property type="entry name" value="YhbY-like"/>
    <property type="match status" value="1"/>
</dbReference>
<comment type="caution">
    <text evidence="4">The sequence shown here is derived from an EMBL/GenBank/DDBJ whole genome shotgun (WGS) entry which is preliminary data.</text>
</comment>
<dbReference type="InterPro" id="IPR017924">
    <property type="entry name" value="RNA-binding_YhbY"/>
</dbReference>
<evidence type="ECO:0000313" key="5">
    <source>
        <dbReference type="Proteomes" id="UP000293345"/>
    </source>
</evidence>
<dbReference type="NCBIfam" id="TIGR00253">
    <property type="entry name" value="RNA_bind_YhbY"/>
    <property type="match status" value="1"/>
</dbReference>
<dbReference type="InterPro" id="IPR001890">
    <property type="entry name" value="RNA-binding_CRM"/>
</dbReference>
<dbReference type="PANTHER" id="PTHR40065">
    <property type="entry name" value="RNA-BINDING PROTEIN YHBY"/>
    <property type="match status" value="1"/>
</dbReference>
<gene>
    <name evidence="4" type="primary">yhbY</name>
    <name evidence="4" type="ORF">ET524_04590</name>
</gene>
<dbReference type="InterPro" id="IPR035920">
    <property type="entry name" value="YhbY-like_sf"/>
</dbReference>
<dbReference type="SMART" id="SM01103">
    <property type="entry name" value="CRS1_YhbY"/>
    <property type="match status" value="1"/>
</dbReference>
<dbReference type="PANTHER" id="PTHR40065:SF3">
    <property type="entry name" value="RNA-BINDING PROTEIN YHBY"/>
    <property type="match status" value="1"/>
</dbReference>
<dbReference type="PROSITE" id="PS51295">
    <property type="entry name" value="CRM"/>
    <property type="match status" value="1"/>
</dbReference>
<evidence type="ECO:0000313" key="4">
    <source>
        <dbReference type="EMBL" id="RXZ53839.1"/>
    </source>
</evidence>
<dbReference type="OrthoDB" id="9797519at2"/>
<evidence type="ECO:0000259" key="3">
    <source>
        <dbReference type="PROSITE" id="PS51295"/>
    </source>
</evidence>
<evidence type="ECO:0000256" key="1">
    <source>
        <dbReference type="ARBA" id="ARBA00022884"/>
    </source>
</evidence>
<dbReference type="Gene3D" id="3.30.110.60">
    <property type="entry name" value="YhbY-like"/>
    <property type="match status" value="1"/>
</dbReference>
<evidence type="ECO:0000256" key="2">
    <source>
        <dbReference type="PROSITE-ProRule" id="PRU00626"/>
    </source>
</evidence>
<proteinExistence type="predicted"/>
<keyword evidence="5" id="KW-1185">Reference proteome</keyword>
<keyword evidence="1 2" id="KW-0694">RNA-binding</keyword>
<dbReference type="RefSeq" id="WP_129423623.1">
    <property type="nucleotide sequence ID" value="NZ_SDPW01000001.1"/>
</dbReference>
<organism evidence="4 5">
    <name type="scientific">Senegalimassilia faecalis</name>
    <dbReference type="NCBI Taxonomy" id="2509433"/>
    <lineage>
        <taxon>Bacteria</taxon>
        <taxon>Bacillati</taxon>
        <taxon>Actinomycetota</taxon>
        <taxon>Coriobacteriia</taxon>
        <taxon>Coriobacteriales</taxon>
        <taxon>Coriobacteriaceae</taxon>
        <taxon>Senegalimassilia</taxon>
    </lineage>
</organism>
<dbReference type="Pfam" id="PF01985">
    <property type="entry name" value="CRS1_YhbY"/>
    <property type="match status" value="1"/>
</dbReference>
<name>A0A4Q2JXQ3_9ACTN</name>
<dbReference type="GO" id="GO:0003723">
    <property type="term" value="F:RNA binding"/>
    <property type="evidence" value="ECO:0007669"/>
    <property type="project" value="UniProtKB-UniRule"/>
</dbReference>
<dbReference type="EMBL" id="SDPW01000001">
    <property type="protein sequence ID" value="RXZ53839.1"/>
    <property type="molecule type" value="Genomic_DNA"/>
</dbReference>
<dbReference type="InterPro" id="IPR051925">
    <property type="entry name" value="RNA-binding_domain"/>
</dbReference>
<sequence>MAITGKQVRQLRSMANNLKPCVMIGKEGVTESVLKQIDEDLEAHELIKVSVLCETGKEAAQAGYEIADETGAELVQVIGKRVVLYRETTRDDIEKIELVK</sequence>
<accession>A0A4Q2JXQ3</accession>
<dbReference type="Proteomes" id="UP000293345">
    <property type="component" value="Unassembled WGS sequence"/>
</dbReference>
<dbReference type="AlphaFoldDB" id="A0A4Q2JXQ3"/>
<protein>
    <submittedName>
        <fullName evidence="4">Ribosome assembly RNA-binding protein YhbY</fullName>
    </submittedName>
</protein>